<comment type="caution">
    <text evidence="1">The sequence shown here is derived from an EMBL/GenBank/DDBJ whole genome shotgun (WGS) entry which is preliminary data.</text>
</comment>
<keyword evidence="2" id="KW-1185">Reference proteome</keyword>
<feature type="non-terminal residue" evidence="1">
    <location>
        <position position="416"/>
    </location>
</feature>
<accession>A0ACC1J134</accession>
<organism evidence="1 2">
    <name type="scientific">Linderina macrospora</name>
    <dbReference type="NCBI Taxonomy" id="4868"/>
    <lineage>
        <taxon>Eukaryota</taxon>
        <taxon>Fungi</taxon>
        <taxon>Fungi incertae sedis</taxon>
        <taxon>Zoopagomycota</taxon>
        <taxon>Kickxellomycotina</taxon>
        <taxon>Kickxellomycetes</taxon>
        <taxon>Kickxellales</taxon>
        <taxon>Kickxellaceae</taxon>
        <taxon>Linderina</taxon>
    </lineage>
</organism>
<reference evidence="1" key="1">
    <citation type="submission" date="2022-07" db="EMBL/GenBank/DDBJ databases">
        <title>Phylogenomic reconstructions and comparative analyses of Kickxellomycotina fungi.</title>
        <authorList>
            <person name="Reynolds N.K."/>
            <person name="Stajich J.E."/>
            <person name="Barry K."/>
            <person name="Grigoriev I.V."/>
            <person name="Crous P."/>
            <person name="Smith M.E."/>
        </authorList>
    </citation>
    <scope>NUCLEOTIDE SEQUENCE</scope>
    <source>
        <strain evidence="1">NRRL 5244</strain>
    </source>
</reference>
<evidence type="ECO:0000313" key="2">
    <source>
        <dbReference type="Proteomes" id="UP001150603"/>
    </source>
</evidence>
<dbReference type="EMBL" id="JANBPW010005145">
    <property type="protein sequence ID" value="KAJ1933257.1"/>
    <property type="molecule type" value="Genomic_DNA"/>
</dbReference>
<gene>
    <name evidence="1" type="ORF">FBU59_006090</name>
</gene>
<dbReference type="Proteomes" id="UP001150603">
    <property type="component" value="Unassembled WGS sequence"/>
</dbReference>
<proteinExistence type="predicted"/>
<sequence>MNSSRAALGPATSSAERNGDASPALAEDVKRMNSLVYPRGGRGGRRAQEDGLRQQIAQQAEMMPQIGSPELPHPRDVRAQKTSSKLYDIGEAVDFGNMPSSDDEAPSRRDSEVMSGSRSPAVSVPMTVQSSRSLSSDKRDDSGIIQQQASPAGSGIPTPRPTSGVPQFANDVGPSTAASAATAVTANLDMQYSRMSIGSTGSESLGDGVGGSITLADLAHASNVDLTSIRDSMVIPDQQQEQPTLAQLAAESEQQAAEENVAASDVYLPALTTGGMVVVNGDSPRSSGVSSIAYGRDSTPSSAGLVVMNNSSTFDVGGSDENNSDAPDNDVTVSAMPRAFDEYAHESSAHGSFEDLAVAAGDPQPTLTVANRVGRKPTQTARLDRRPTTAGAGRMSYYSPETELEVPVNFDMPTTP</sequence>
<name>A0ACC1J134_9FUNG</name>
<evidence type="ECO:0000313" key="1">
    <source>
        <dbReference type="EMBL" id="KAJ1933257.1"/>
    </source>
</evidence>
<protein>
    <submittedName>
        <fullName evidence="1">Uncharacterized protein</fullName>
    </submittedName>
</protein>